<sequence>MSLPLRERERERERASVHTCALVFTGRNLPPNFVPPTFFLPLSLPCEQIRPGFSLPDPLTPVPRVPSFTSSALSFLFFPFITPHLSSSVCPRSTGSLSSREGSDRCSVSSTMETQSGSRGEELKAQGHTRAADAKEDLQESRRIERFDIPLTNLKSMFEKPTTQSAEAKGSSSTACKVTEQRSKGMPENQTSNQSEEMSDSLDSVGVSVGDPEGEVETIPLKERLALYQAAISKEEKSPASVVMEDSEACSLPGGLASVKKQFETQKVSSSSSSQSTVTQYHYQQKQEVMSSSETSVRSSVKESHNVKVAQDQQIQQNVASSFGNHFDEKVVMIGDQELPKISTQALKQQHEKTIEEATPNKHIKIDLDYNQFQWAPVNVSSKVTTGGNYESVTKTTKTTSSSCASSSAHYETTEQFPPPPPNTDLLQAPIEGQGYCTSPQPPDQHVPQKYPVSKEQYSKQRNLYELKRLYKHIHPEVRKNLERDFITEMEHSHMDSDEEVSGDVQQARYVFENNGSSPGKCMSPEREYLEWDEILKGEVQSMRWMFENKPLDTIKDDTPDENESRNIAQQEIIAGKDVKYTTWMFETQPIDALGTETPDSEEYSRKLTDLARGDVRTATWLFETQPLDSMNKIYQEDDEEEHLVYTKDIAGGDVKTARYLFETQHLDSLGHTETIDELHFLQLKSELEEIKGEVKTTTKMFETQPMCVIRGDSGEMLQITTVRREETEKGDVKTSRWLFETQPLDMINKDPTQVKIICGVSMEENYQGGVNRGRWLFETKTLDQIKDEELENTKTQKEEIIGADVRRHCMVFETQPMDTLKDNTNARPSEQEEILGGDVTSARHLFETVPMENLKELPEVGKLQKVVALEEEKGDVRHQKWLFESKPLEQIREDKKEITRTVNLQELDKGDVINYKEIFETMDLSKCTDTCKIAVEGVTSGSVKSNKVLFESTPLYAIQDSSGQYHEVKTVRREEIVKGDVRSCKWMFETRPIDQFDDSLNKFQIIKGISKEEIESGDVKTAKWLFETQPLDGIKYFTNMEEEDNRKNQATEIQKGDVKTCRWLFETQPMDELYEKAEVKTEDTTEIQKGDVKTCTWLFETQTLDSIKDESENILTCTVKQEDVQGKDVRLARFLFETENLENIRGGEDQSNFKRVTQIDVQSGDVSRMKYIFETQAPDIRTSTSEETMQKLKSHQTEDIQKGNVINCTWMFENQPIDSIKENSEESKEVRTVTDVQGGNVNRGRFIFETYSLDKIQEDSSETELNKLQSIMREEIERGDVKNYTMMFETQPLYAIRDKEGHFHEVTTVTKEEILRGDVIGARWLFETKPLDSIRDTDEVYLIKAVTEEDIQKGDVSTARWRFETQPLDEITDDMKVTLKTVADIQGGDVKTNTQRFENDDMSQKYVRTVSVSEIQKGDVRSATWMFETRTIDKIHGEGSEYNDMDKVTKEEVLKGDVKQSLWLFEKEPLDRIKDSDGTEIVISREEIPKADVKTTTWLFESTPLTEFNETNVERTEIIGKSVKETLEELYSQKMVGSQGIIIEADEIGDVRMAKYKLLNQETPEIQREEVIRGDLSNIMLNLLNRRDTSERSITIDAEERGNINTTVKQLFSQDRDVNVEKEEIVRGDIQEAINNLLKKDGTAKHGILIQEDEKGDVRMTIYSLLNKEEESGLVKEDVVKGNVRGTLHRLLNNSDAKDQSRIQINDTERGNVSFYSTCIESGALDYLRQLQLGSDETYNETTKEKIIGGDVENTKLILKNSRHAIGRTVAEDDIVPGDVHNTVQVFMMEPVLSLHNIEKEDIVKGDLRATLDSLTQAVNQRKVVEKEEVVKGNINTTLRSLEEAQYQLKEMERPEIVRGDIRGALESLERSTTAKTEIIIDDVVAGDIKGTLKSLEEAKQAVKEVEKAEIVRGDIQAALLNLQEASTEKKLIQHQVSEQGDVKGTIQLLMEPVSSPHMQRRASTEGDVKMSIKSLYEQEQTQIEKEEVIKGDVHGTIKCLMKKKEQSSHKSKINPSSRVKTTKSISQEEACECPATPKVEPSNPHPSKNMPRRSETGVSTQKQTEVKSDQSQVLTQGKSSETKLMTSAGQTESSQFSHKINVKEQQVKQKQNPGPVIIKKHVGKQTEEKKAGSAVVCSAESDTKETKQTTETTKQTQEIKTHTQVQTKVTTEHTTIAQKSTKNLKSEQNVKSLKTEQNIKSLSRNLNPKGMIKKKSQPEIHFPPPPTSPPPPSESEFSLPPPPSPVTDPFSSPSPHLAMMQDSDPSLPPPPPPPAIEAEAEFFPPPPQDFLPPPPSQQELNSVTQPTPGKPKSRPLFKVPAPEPPKQSGPPKAKWQKKQTAPAPPPPPPQPSVLEQKEKEAKHFTSVTETKVREIKHDEQEKSPMMPPPPVTEIPSTIPVPTSEPKEPPRPKKVFIPPIKLPPPPEPATDPKPRPYARKFKTPLMLAEERYRKQRDEAEKSKSPTSPPESIQFQDLHGVNTEAELTTEKFGQSEITVEAQQVCPSEPEPVTLPKGPVAGIQEQPASKVAQPLQKVPTTFQLGKPSFPNAGKKTVVTTDKKQVAQATSEIKVQPTSLIPSLPGTEHHENAMARSHTTTSKQTITHVQSTQQISAPVQCRSTDSIKVEETVTEEAKKAPQQPTKIPKVAPSFKVKTFKMPNQEKLEEKKESTQKEQRITSEVCADQVSSKMEMQEQVQQMTKDTKLEIDLKTAKQKPKKQLPVVAPKASVEMHHIVPAMSMEVHQQGSGKTTVIQSQQAVKEEHVVVHEEKVISQSSVQQQNFQQKGKFQIKKQIKGLEMPAGAVEAIKQQPQKEFSQMEIKETAVETSDVQKYEEIQKLLSHIKVMQESGGKTDAKSVKIMLSMIPEWLLGTAEKVELSRAQYNKQKLQEIMVYVRNLAQLKLTILEAHLATLEKTLESKSLEEKKVVGGTTQKISKISIGSAKVESQKKMMDKTVQDIKNTDIKTMPPELRMRTPSPTYICIETAKRTDSPLRVTPSPPPYRTGATPTPPPRWSETSTNISRATPSPTISRSEKLAKLRDTTAKLSHGASPLPMAMPEQIIMQGEMEESHLSGQQKMSFETQMMESSMLEANMDSMMSVKDKREFFEEAQRAELNRHYMRKDPIDIPERLGPEEDNETEIPIDIHDRIKEDMPRVDLSRLVNKFESPKPKVYMRKDPIFIPERLGSDTEDAEHEQEKKSSQAEEMPSFDIKALKNVFEMGDQAHQYLREDRKNLEMQEELAEPTGFSESKSVTEHYSTVDEFGNTVVGSRSQSSSHSQSMTTRRDPPTYADVVRGKVQVLDVPPEASAEQLLKNFQQSWADSENVFKNLGFSVSEQHTSQSVSHQQHTVITENKSARQRTLSGMSEEGLSLGNYAPLHGRMYCKTHYKQLFKSKGNYDEGFGEKPHRELWSTKNPKNTSDKANLVSSVPPVKSDPKVLQVSKGNDSFPDEIKETSKLNDSAKKSSSKIAIVWPPQNESPKKSFTLEEELKVVKPTWPPKEESPETTENIEPVLRETTSPTNHDIANENQRECGGDPMKALPKEEEQPTATFQAQTDVSVAVEQGKRAEHAEGESEYEVLEVNGDVDYNEETENVEKMKEDECEKKGNKESEETGGVKVTVIDSMATGEESANGNANNNNNNNNNNNCLLLLDVGDPWVGSDNVKAEPDMFDFYSPSTQETNTKEEVNTKEETDSEEDTNTTEKTNTEEETNTKDESDTKQESNTKETMRANLLLLLQEDDQPPPSANEGNVSDAKLGQHSEKQPNFSASQFLDDIFAGFSETTSFFSKDDFNSTKSSAPLLDDLMDFGIETKEEPGMKTLEKMSIDYSNSKASCLWGEDPQSLSVEEQIKRNRFYDDDDL</sequence>
<dbReference type="SUPFAM" id="SSF57716">
    <property type="entry name" value="Glucocorticoid receptor-like (DNA-binding domain)"/>
    <property type="match status" value="1"/>
</dbReference>
<feature type="repeat" description="Xin" evidence="5">
    <location>
        <begin position="1355"/>
        <end position="1370"/>
    </location>
</feature>
<dbReference type="InterPro" id="IPR012510">
    <property type="entry name" value="Actin-binding_Xin_repeat"/>
</dbReference>
<feature type="compositionally biased region" description="Pro residues" evidence="6">
    <location>
        <begin position="2223"/>
        <end position="2248"/>
    </location>
</feature>
<evidence type="ECO:0000256" key="5">
    <source>
        <dbReference type="PROSITE-ProRule" id="PRU00721"/>
    </source>
</evidence>
<dbReference type="GO" id="GO:0051015">
    <property type="term" value="F:actin filament binding"/>
    <property type="evidence" value="ECO:0007669"/>
    <property type="project" value="TreeGrafter"/>
</dbReference>
<accession>A0A9D3NTR3</accession>
<feature type="compositionally biased region" description="Basic and acidic residues" evidence="6">
    <location>
        <begin position="3451"/>
        <end position="3461"/>
    </location>
</feature>
<evidence type="ECO:0000256" key="3">
    <source>
        <dbReference type="ARBA" id="ARBA00022949"/>
    </source>
</evidence>
<feature type="region of interest" description="Disordered" evidence="6">
    <location>
        <begin position="385"/>
        <end position="453"/>
    </location>
</feature>
<evidence type="ECO:0000256" key="1">
    <source>
        <dbReference type="ARBA" id="ARBA00004282"/>
    </source>
</evidence>
<feature type="repeat" description="Xin" evidence="5">
    <location>
        <begin position="731"/>
        <end position="746"/>
    </location>
</feature>
<dbReference type="Proteomes" id="UP000824219">
    <property type="component" value="Linkage Group LG11"/>
</dbReference>
<dbReference type="GO" id="GO:0007015">
    <property type="term" value="P:actin filament organization"/>
    <property type="evidence" value="ECO:0007669"/>
    <property type="project" value="TreeGrafter"/>
</dbReference>
<feature type="compositionally biased region" description="Polar residues" evidence="6">
    <location>
        <begin position="161"/>
        <end position="176"/>
    </location>
</feature>
<feature type="compositionally biased region" description="Low complexity" evidence="6">
    <location>
        <begin position="3633"/>
        <end position="3648"/>
    </location>
</feature>
<evidence type="ECO:0000256" key="2">
    <source>
        <dbReference type="ARBA" id="ARBA00022737"/>
    </source>
</evidence>
<feature type="repeat" description="Xin" evidence="5">
    <location>
        <begin position="538"/>
        <end position="553"/>
    </location>
</feature>
<comment type="similarity">
    <text evidence="5">Belongs to the Xin family.</text>
</comment>
<feature type="compositionally biased region" description="Low complexity" evidence="6">
    <location>
        <begin position="392"/>
        <end position="409"/>
    </location>
</feature>
<feature type="compositionally biased region" description="Basic and acidic residues" evidence="6">
    <location>
        <begin position="3565"/>
        <end position="3574"/>
    </location>
</feature>
<feature type="compositionally biased region" description="Polar residues" evidence="6">
    <location>
        <begin position="2178"/>
        <end position="2208"/>
    </location>
</feature>
<dbReference type="OrthoDB" id="6129702at2759"/>
<feature type="region of interest" description="Disordered" evidence="6">
    <location>
        <begin position="3496"/>
        <end position="3769"/>
    </location>
</feature>
<feature type="compositionally biased region" description="Polar residues" evidence="6">
    <location>
        <begin position="3413"/>
        <end position="3428"/>
    </location>
</feature>
<feature type="compositionally biased region" description="Polar residues" evidence="6">
    <location>
        <begin position="91"/>
        <end position="118"/>
    </location>
</feature>
<reference evidence="7 8" key="1">
    <citation type="submission" date="2021-06" db="EMBL/GenBank/DDBJ databases">
        <title>Chromosome-level genome assembly of the red-tail catfish (Hemibagrus wyckioides).</title>
        <authorList>
            <person name="Shao F."/>
        </authorList>
    </citation>
    <scope>NUCLEOTIDE SEQUENCE [LARGE SCALE GENOMIC DNA]</scope>
    <source>
        <strain evidence="7">EC202008001</strain>
        <tissue evidence="7">Blood</tissue>
    </source>
</reference>
<feature type="repeat" description="Xin" evidence="5">
    <location>
        <begin position="1091"/>
        <end position="1106"/>
    </location>
</feature>
<name>A0A9D3NTR3_9TELE</name>
<feature type="repeat" description="Xin" evidence="5">
    <location>
        <begin position="769"/>
        <end position="784"/>
    </location>
</feature>
<evidence type="ECO:0000313" key="8">
    <source>
        <dbReference type="Proteomes" id="UP000824219"/>
    </source>
</evidence>
<dbReference type="GO" id="GO:0001725">
    <property type="term" value="C:stress fiber"/>
    <property type="evidence" value="ECO:0007669"/>
    <property type="project" value="TreeGrafter"/>
</dbReference>
<dbReference type="InterPro" id="IPR030072">
    <property type="entry name" value="XIRP1/XIRP2"/>
</dbReference>
<evidence type="ECO:0000256" key="4">
    <source>
        <dbReference type="ARBA" id="ARBA00023203"/>
    </source>
</evidence>
<feature type="compositionally biased region" description="Polar residues" evidence="6">
    <location>
        <begin position="2058"/>
        <end position="2100"/>
    </location>
</feature>
<feature type="repeat" description="Xin" evidence="5">
    <location>
        <begin position="1492"/>
        <end position="1507"/>
    </location>
</feature>
<feature type="region of interest" description="Disordered" evidence="6">
    <location>
        <begin position="2663"/>
        <end position="2682"/>
    </location>
</feature>
<feature type="repeat" description="Xin" evidence="5">
    <location>
        <begin position="1204"/>
        <end position="1219"/>
    </location>
</feature>
<keyword evidence="4 5" id="KW-0009">Actin-binding</keyword>
<dbReference type="PANTHER" id="PTHR22591:SF1">
    <property type="entry name" value="XIN ACTIN-BINDING REPEAT-CONTAINING PROTEIN 2"/>
    <property type="match status" value="1"/>
</dbReference>
<feature type="repeat" description="Xin" evidence="5">
    <location>
        <begin position="1280"/>
        <end position="1295"/>
    </location>
</feature>
<feature type="compositionally biased region" description="Basic and acidic residues" evidence="6">
    <location>
        <begin position="2372"/>
        <end position="2384"/>
    </location>
</feature>
<feature type="region of interest" description="Disordered" evidence="6">
    <location>
        <begin position="161"/>
        <end position="207"/>
    </location>
</feature>
<dbReference type="Pfam" id="PF08043">
    <property type="entry name" value="Xin"/>
    <property type="match status" value="16"/>
</dbReference>
<feature type="region of interest" description="Disordered" evidence="6">
    <location>
        <begin position="2004"/>
        <end position="2478"/>
    </location>
</feature>
<comment type="caution">
    <text evidence="7">The sequence shown here is derived from an EMBL/GenBank/DDBJ whole genome shotgun (WGS) entry which is preliminary data.</text>
</comment>
<feature type="region of interest" description="Disordered" evidence="6">
    <location>
        <begin position="91"/>
        <end position="138"/>
    </location>
</feature>
<comment type="subcellular location">
    <subcellularLocation>
        <location evidence="1">Cell junction</location>
    </subcellularLocation>
</comment>
<evidence type="ECO:0000313" key="7">
    <source>
        <dbReference type="EMBL" id="KAG7326955.1"/>
    </source>
</evidence>
<dbReference type="GO" id="GO:0005925">
    <property type="term" value="C:focal adhesion"/>
    <property type="evidence" value="ECO:0007669"/>
    <property type="project" value="TreeGrafter"/>
</dbReference>
<feature type="repeat" description="Xin" evidence="5">
    <location>
        <begin position="614"/>
        <end position="629"/>
    </location>
</feature>
<feature type="compositionally biased region" description="Basic and acidic residues" evidence="6">
    <location>
        <begin position="119"/>
        <end position="138"/>
    </location>
</feature>
<feature type="compositionally biased region" description="Pro residues" evidence="6">
    <location>
        <begin position="2285"/>
        <end position="2298"/>
    </location>
</feature>
<feature type="compositionally biased region" description="Polar residues" evidence="6">
    <location>
        <begin position="3016"/>
        <end position="3032"/>
    </location>
</feature>
<feature type="compositionally biased region" description="Basic and acidic residues" evidence="6">
    <location>
        <begin position="2449"/>
        <end position="2464"/>
    </location>
</feature>
<feature type="repeat" description="Xin" evidence="5">
    <location>
        <begin position="693"/>
        <end position="708"/>
    </location>
</feature>
<feature type="region of interest" description="Disordered" evidence="6">
    <location>
        <begin position="3184"/>
        <end position="3209"/>
    </location>
</feature>
<proteinExistence type="inferred from homology"/>
<organism evidence="7 8">
    <name type="scientific">Hemibagrus wyckioides</name>
    <dbReference type="NCBI Taxonomy" id="337641"/>
    <lineage>
        <taxon>Eukaryota</taxon>
        <taxon>Metazoa</taxon>
        <taxon>Chordata</taxon>
        <taxon>Craniata</taxon>
        <taxon>Vertebrata</taxon>
        <taxon>Euteleostomi</taxon>
        <taxon>Actinopterygii</taxon>
        <taxon>Neopterygii</taxon>
        <taxon>Teleostei</taxon>
        <taxon>Ostariophysi</taxon>
        <taxon>Siluriformes</taxon>
        <taxon>Bagridae</taxon>
        <taxon>Hemibagrus</taxon>
    </lineage>
</organism>
<evidence type="ECO:0000256" key="6">
    <source>
        <dbReference type="SAM" id="MobiDB-lite"/>
    </source>
</evidence>
<feature type="repeat" description="Xin" evidence="5">
    <location>
        <begin position="1318"/>
        <end position="1333"/>
    </location>
</feature>
<feature type="compositionally biased region" description="Basic and acidic residues" evidence="6">
    <location>
        <begin position="3595"/>
        <end position="3613"/>
    </location>
</feature>
<feature type="compositionally biased region" description="Polar residues" evidence="6">
    <location>
        <begin position="2566"/>
        <end position="2579"/>
    </location>
</feature>
<gene>
    <name evidence="7" type="ORF">KOW79_010356</name>
</gene>
<feature type="compositionally biased region" description="Low complexity" evidence="6">
    <location>
        <begin position="2151"/>
        <end position="2177"/>
    </location>
</feature>
<protein>
    <recommendedName>
        <fullName evidence="9">Xin actin-binding repeat-containing protein 2</fullName>
    </recommendedName>
</protein>
<feature type="compositionally biased region" description="Pro residues" evidence="6">
    <location>
        <begin position="2344"/>
        <end position="2353"/>
    </location>
</feature>
<feature type="region of interest" description="Disordered" evidence="6">
    <location>
        <begin position="2991"/>
        <end position="3032"/>
    </location>
</feature>
<feature type="region of interest" description="Disordered" evidence="6">
    <location>
        <begin position="3409"/>
        <end position="3461"/>
    </location>
</feature>
<feature type="compositionally biased region" description="Polar residues" evidence="6">
    <location>
        <begin position="2015"/>
        <end position="2029"/>
    </location>
</feature>
<dbReference type="PANTHER" id="PTHR22591">
    <property type="entry name" value="XIN"/>
    <property type="match status" value="1"/>
</dbReference>
<feature type="repeat" description="Xin" evidence="5">
    <location>
        <begin position="1240"/>
        <end position="1255"/>
    </location>
</feature>
<feature type="compositionally biased region" description="Pro residues" evidence="6">
    <location>
        <begin position="2998"/>
        <end position="3014"/>
    </location>
</feature>
<feature type="repeat" description="Xin" evidence="5">
    <location>
        <begin position="838"/>
        <end position="853"/>
    </location>
</feature>
<feature type="compositionally biased region" description="Pro residues" evidence="6">
    <location>
        <begin position="2421"/>
        <end position="2432"/>
    </location>
</feature>
<feature type="repeat" description="Xin" evidence="5">
    <location>
        <begin position="875"/>
        <end position="890"/>
    </location>
</feature>
<feature type="repeat" description="Xin" evidence="5">
    <location>
        <begin position="1419"/>
        <end position="1434"/>
    </location>
</feature>
<dbReference type="EMBL" id="JAHKSW010000011">
    <property type="protein sequence ID" value="KAG7326955.1"/>
    <property type="molecule type" value="Genomic_DNA"/>
</dbReference>
<feature type="repeat" description="Xin" evidence="5">
    <location>
        <begin position="1057"/>
        <end position="1072"/>
    </location>
</feature>
<keyword evidence="3" id="KW-0965">Cell junction</keyword>
<feature type="compositionally biased region" description="Basic and acidic residues" evidence="6">
    <location>
        <begin position="3683"/>
        <end position="3693"/>
    </location>
</feature>
<feature type="repeat" description="Xin" evidence="5">
    <location>
        <begin position="1457"/>
        <end position="1472"/>
    </location>
</feature>
<feature type="compositionally biased region" description="Basic and acidic residues" evidence="6">
    <location>
        <begin position="3526"/>
        <end position="3535"/>
    </location>
</feature>
<feature type="compositionally biased region" description="Low complexity" evidence="6">
    <location>
        <begin position="3271"/>
        <end position="3281"/>
    </location>
</feature>
<keyword evidence="8" id="KW-1185">Reference proteome</keyword>
<keyword evidence="2" id="KW-0677">Repeat</keyword>
<feature type="compositionally biased region" description="Basic and acidic residues" evidence="6">
    <location>
        <begin position="2663"/>
        <end position="2678"/>
    </location>
</feature>
<dbReference type="PROSITE" id="PS51389">
    <property type="entry name" value="XIN"/>
    <property type="match status" value="22"/>
</dbReference>
<feature type="repeat" description="Xin" evidence="5">
    <location>
        <begin position="1018"/>
        <end position="1033"/>
    </location>
</feature>
<feature type="compositionally biased region" description="Pro residues" evidence="6">
    <location>
        <begin position="2268"/>
        <end position="2277"/>
    </location>
</feature>
<evidence type="ECO:0008006" key="9">
    <source>
        <dbReference type="Google" id="ProtNLM"/>
    </source>
</evidence>
<comment type="domain">
    <text evidence="5">Xin repeats bind F-actin.</text>
</comment>
<feature type="compositionally biased region" description="Basic and acidic residues" evidence="6">
    <location>
        <begin position="3706"/>
        <end position="3730"/>
    </location>
</feature>
<feature type="compositionally biased region" description="Polar residues" evidence="6">
    <location>
        <begin position="3549"/>
        <end position="3559"/>
    </location>
</feature>
<feature type="compositionally biased region" description="Low complexity" evidence="6">
    <location>
        <begin position="2332"/>
        <end position="2343"/>
    </location>
</feature>
<feature type="repeat" description="Xin" evidence="5">
    <location>
        <begin position="980"/>
        <end position="995"/>
    </location>
</feature>
<feature type="repeat" description="Xin" evidence="5">
    <location>
        <begin position="577"/>
        <end position="592"/>
    </location>
</feature>
<feature type="repeat" description="Xin" evidence="5">
    <location>
        <begin position="653"/>
        <end position="668"/>
    </location>
</feature>
<feature type="region of interest" description="Disordered" evidence="6">
    <location>
        <begin position="2566"/>
        <end position="2597"/>
    </location>
</feature>
<feature type="repeat" description="Xin" evidence="5">
    <location>
        <begin position="1389"/>
        <end position="1404"/>
    </location>
</feature>
<feature type="region of interest" description="Disordered" evidence="6">
    <location>
        <begin position="3268"/>
        <end position="3291"/>
    </location>
</feature>